<dbReference type="Proteomes" id="UP000694871">
    <property type="component" value="Unplaced"/>
</dbReference>
<accession>A0ABM1KS39</accession>
<dbReference type="InterPro" id="IPR056748">
    <property type="entry name" value="VPS13-like_C"/>
</dbReference>
<evidence type="ECO:0000259" key="1">
    <source>
        <dbReference type="Pfam" id="PF25037"/>
    </source>
</evidence>
<evidence type="ECO:0000313" key="3">
    <source>
        <dbReference type="RefSeq" id="XP_015276526.1"/>
    </source>
</evidence>
<dbReference type="Pfam" id="PF25037">
    <property type="entry name" value="VPS13_C"/>
    <property type="match status" value="1"/>
</dbReference>
<dbReference type="RefSeq" id="XP_015276526.1">
    <property type="nucleotide sequence ID" value="XM_015421040.1"/>
</dbReference>
<dbReference type="GeneID" id="107118680"/>
<protein>
    <submittedName>
        <fullName evidence="3">Vacuolar protein sorting-associated protein 13C-like</fullName>
    </submittedName>
</protein>
<sequence length="135" mass="15458">NSHIKKLEGESFRSRSAFPGSRKAHLVITNRRLLCIKEVEILGHVTTDWDCLYEDFTRHPAVVENTLQIFVKDHGLLKFHKKDGSGQEMLRKIQFSDAESAKRMCRAINEARATRQQQKLVKQASLKLSMPQAPS</sequence>
<keyword evidence="2" id="KW-1185">Reference proteome</keyword>
<feature type="non-terminal residue" evidence="3">
    <location>
        <position position="1"/>
    </location>
</feature>
<proteinExistence type="predicted"/>
<reference evidence="3" key="1">
    <citation type="submission" date="2025-08" db="UniProtKB">
        <authorList>
            <consortium name="RefSeq"/>
        </authorList>
    </citation>
    <scope>IDENTIFICATION</scope>
</reference>
<evidence type="ECO:0000313" key="2">
    <source>
        <dbReference type="Proteomes" id="UP000694871"/>
    </source>
</evidence>
<feature type="domain" description="Intermembrane lipid transfer protein VPS13-like C-terminal" evidence="1">
    <location>
        <begin position="10"/>
        <end position="86"/>
    </location>
</feature>
<name>A0ABM1KS39_GEKJA</name>
<organism evidence="2 3">
    <name type="scientific">Gekko japonicus</name>
    <name type="common">Schlegel's Japanese gecko</name>
    <dbReference type="NCBI Taxonomy" id="146911"/>
    <lineage>
        <taxon>Eukaryota</taxon>
        <taxon>Metazoa</taxon>
        <taxon>Chordata</taxon>
        <taxon>Craniata</taxon>
        <taxon>Vertebrata</taxon>
        <taxon>Euteleostomi</taxon>
        <taxon>Lepidosauria</taxon>
        <taxon>Squamata</taxon>
        <taxon>Bifurcata</taxon>
        <taxon>Gekkota</taxon>
        <taxon>Gekkonidae</taxon>
        <taxon>Gekkoninae</taxon>
        <taxon>Gekko</taxon>
    </lineage>
</organism>
<gene>
    <name evidence="3" type="primary">LOC107118680</name>
</gene>